<dbReference type="KEGG" id="sru:SRU_0606"/>
<evidence type="ECO:0000256" key="5">
    <source>
        <dbReference type="PIRSR" id="PIRSR620019-1"/>
    </source>
</evidence>
<keyword evidence="2" id="KW-0808">Transferase</keyword>
<dbReference type="SUPFAM" id="SSF51161">
    <property type="entry name" value="Trimeric LpxA-like enzymes"/>
    <property type="match status" value="1"/>
</dbReference>
<proteinExistence type="inferred from homology"/>
<dbReference type="PROSITE" id="PS00101">
    <property type="entry name" value="HEXAPEP_TRANSFERASES"/>
    <property type="match status" value="1"/>
</dbReference>
<dbReference type="AlphaFoldDB" id="Q2S4Y2"/>
<sequence length="209" mass="21340">MSDCSFIIVGGGGHARVVASTLRRLGETILGFTDPDEEATLGDGIEHLGRDKILTEKDPSKVALTMGMGSVRDTGHRAGLFTEQVENGFRFPTLIHPDAVLASEAKTKAGVQVMAGGVIQPGASLGENVIVNTNASVDHDCQIGAHSHVASGATLSGEVVLESQVHVGTGASIIQGVDVGKNSVVGAGAVVIEDVPPETVVIGVPAHPK</sequence>
<comment type="similarity">
    <text evidence="1">Belongs to the transferase hexapeptide repeat family.</text>
</comment>
<dbReference type="Gene3D" id="2.160.10.10">
    <property type="entry name" value="Hexapeptide repeat proteins"/>
    <property type="match status" value="1"/>
</dbReference>
<keyword evidence="3" id="KW-0677">Repeat</keyword>
<feature type="binding site" evidence="6">
    <location>
        <position position="69"/>
    </location>
    <ligand>
        <name>substrate</name>
    </ligand>
</feature>
<dbReference type="CDD" id="cd03360">
    <property type="entry name" value="LbH_AT_putative"/>
    <property type="match status" value="1"/>
</dbReference>
<dbReference type="eggNOG" id="COG0110">
    <property type="taxonomic scope" value="Bacteria"/>
</dbReference>
<dbReference type="RefSeq" id="WP_011403382.1">
    <property type="nucleotide sequence ID" value="NC_007677.1"/>
</dbReference>
<evidence type="ECO:0000256" key="4">
    <source>
        <dbReference type="ARBA" id="ARBA00023315"/>
    </source>
</evidence>
<gene>
    <name evidence="8" type="primary">pglB</name>
    <name evidence="8" type="ordered locus">SRU_0606</name>
</gene>
<evidence type="ECO:0000256" key="6">
    <source>
        <dbReference type="PIRSR" id="PIRSR620019-2"/>
    </source>
</evidence>
<dbReference type="EnsemblBacteria" id="ABC44017">
    <property type="protein sequence ID" value="ABC44017"/>
    <property type="gene ID" value="SRU_0606"/>
</dbReference>
<feature type="domain" description="PglD N-terminal" evidence="7">
    <location>
        <begin position="7"/>
        <end position="72"/>
    </location>
</feature>
<feature type="site" description="Increases basicity of active site His" evidence="5">
    <location>
        <position position="140"/>
    </location>
</feature>
<dbReference type="Gene3D" id="3.40.50.20">
    <property type="match status" value="1"/>
</dbReference>
<dbReference type="GO" id="GO:0016746">
    <property type="term" value="F:acyltransferase activity"/>
    <property type="evidence" value="ECO:0007669"/>
    <property type="project" value="UniProtKB-KW"/>
</dbReference>
<dbReference type="HOGENOM" id="CLU_081811_2_3_10"/>
<evidence type="ECO:0000256" key="3">
    <source>
        <dbReference type="ARBA" id="ARBA00022737"/>
    </source>
</evidence>
<dbReference type="InterPro" id="IPR018357">
    <property type="entry name" value="Hexapep_transf_CS"/>
</dbReference>
<evidence type="ECO:0000259" key="7">
    <source>
        <dbReference type="Pfam" id="PF17836"/>
    </source>
</evidence>
<name>Q2S4Y2_SALRD</name>
<evidence type="ECO:0000313" key="8">
    <source>
        <dbReference type="EMBL" id="ABC44017.1"/>
    </source>
</evidence>
<evidence type="ECO:0000313" key="9">
    <source>
        <dbReference type="Proteomes" id="UP000008674"/>
    </source>
</evidence>
<evidence type="ECO:0000256" key="1">
    <source>
        <dbReference type="ARBA" id="ARBA00007274"/>
    </source>
</evidence>
<dbReference type="Pfam" id="PF00132">
    <property type="entry name" value="Hexapep"/>
    <property type="match status" value="1"/>
</dbReference>
<dbReference type="Proteomes" id="UP000008674">
    <property type="component" value="Chromosome"/>
</dbReference>
<keyword evidence="4" id="KW-0012">Acyltransferase</keyword>
<dbReference type="InterPro" id="IPR001451">
    <property type="entry name" value="Hexapep"/>
</dbReference>
<feature type="active site" description="Proton acceptor" evidence="5">
    <location>
        <position position="139"/>
    </location>
</feature>
<dbReference type="PANTHER" id="PTHR43300">
    <property type="entry name" value="ACETYLTRANSFERASE"/>
    <property type="match status" value="1"/>
</dbReference>
<dbReference type="InterPro" id="IPR020019">
    <property type="entry name" value="AcTrfase_PglD-like"/>
</dbReference>
<evidence type="ECO:0000256" key="2">
    <source>
        <dbReference type="ARBA" id="ARBA00022679"/>
    </source>
</evidence>
<feature type="binding site" evidence="6">
    <location>
        <position position="148"/>
    </location>
    <ligand>
        <name>acetyl-CoA</name>
        <dbReference type="ChEBI" id="CHEBI:57288"/>
    </ligand>
</feature>
<protein>
    <submittedName>
        <fullName evidence="8">Pilin glycosylation protein PglB</fullName>
    </submittedName>
</protein>
<dbReference type="STRING" id="309807.SRU_0606"/>
<dbReference type="Pfam" id="PF17836">
    <property type="entry name" value="PglD_N"/>
    <property type="match status" value="1"/>
</dbReference>
<organism evidence="8 9">
    <name type="scientific">Salinibacter ruber (strain DSM 13855 / M31)</name>
    <dbReference type="NCBI Taxonomy" id="309807"/>
    <lineage>
        <taxon>Bacteria</taxon>
        <taxon>Pseudomonadati</taxon>
        <taxon>Rhodothermota</taxon>
        <taxon>Rhodothermia</taxon>
        <taxon>Rhodothermales</taxon>
        <taxon>Salinibacteraceae</taxon>
        <taxon>Salinibacter</taxon>
    </lineage>
</organism>
<dbReference type="OrthoDB" id="708224at2"/>
<dbReference type="EMBL" id="CP000159">
    <property type="protein sequence ID" value="ABC44017.1"/>
    <property type="molecule type" value="Genomic_DNA"/>
</dbReference>
<dbReference type="InterPro" id="IPR041561">
    <property type="entry name" value="PglD_N"/>
</dbReference>
<keyword evidence="9" id="KW-1185">Reference proteome</keyword>
<dbReference type="InterPro" id="IPR050179">
    <property type="entry name" value="Trans_hexapeptide_repeat"/>
</dbReference>
<dbReference type="PANTHER" id="PTHR43300:SF7">
    <property type="entry name" value="UDP-N-ACETYLBACILLOSAMINE N-ACETYLTRANSFERASE"/>
    <property type="match status" value="1"/>
</dbReference>
<reference evidence="8 9" key="1">
    <citation type="journal article" date="2005" name="Proc. Natl. Acad. Sci. U.S.A.">
        <title>The genome of Salinibacter ruber: convergence and gene exchange among hyperhalophilic bacteria and archaea.</title>
        <authorList>
            <person name="Mongodin E.F."/>
            <person name="Nelson K.E."/>
            <person name="Daugherty S."/>
            <person name="Deboy R.T."/>
            <person name="Wister J."/>
            <person name="Khouri H."/>
            <person name="Weidman J."/>
            <person name="Walsh D.A."/>
            <person name="Papke R.T."/>
            <person name="Sanchez Perez G."/>
            <person name="Sharma A.K."/>
            <person name="Nesbo C.L."/>
            <person name="MacLeod D."/>
            <person name="Bapteste E."/>
            <person name="Doolittle W.F."/>
            <person name="Charlebois R.L."/>
            <person name="Legault B."/>
            <person name="Rodriguez-Valera F."/>
        </authorList>
    </citation>
    <scope>NUCLEOTIDE SEQUENCE [LARGE SCALE GENOMIC DNA]</scope>
    <source>
        <strain evidence="9">DSM 13855 / CECT 5946 / M31</strain>
    </source>
</reference>
<dbReference type="NCBIfam" id="TIGR03570">
    <property type="entry name" value="NeuD_NnaD"/>
    <property type="match status" value="1"/>
</dbReference>
<dbReference type="InterPro" id="IPR011004">
    <property type="entry name" value="Trimer_LpxA-like_sf"/>
</dbReference>
<accession>Q2S4Y2</accession>